<gene>
    <name evidence="2" type="ORF">SDC9_204317</name>
</gene>
<comment type="caution">
    <text evidence="2">The sequence shown here is derived from an EMBL/GenBank/DDBJ whole genome shotgun (WGS) entry which is preliminary data.</text>
</comment>
<reference evidence="2" key="1">
    <citation type="submission" date="2019-08" db="EMBL/GenBank/DDBJ databases">
        <authorList>
            <person name="Kucharzyk K."/>
            <person name="Murdoch R.W."/>
            <person name="Higgins S."/>
            <person name="Loffler F."/>
        </authorList>
    </citation>
    <scope>NUCLEOTIDE SEQUENCE</scope>
</reference>
<dbReference type="AlphaFoldDB" id="A0A645IZN8"/>
<evidence type="ECO:0000313" key="2">
    <source>
        <dbReference type="EMBL" id="MPN56627.1"/>
    </source>
</evidence>
<accession>A0A645IZN8</accession>
<sequence length="80" mass="8764">MTAEQAMAIFKLPLEATPMAMGAMAAMVPMEVPMAVEIKQEIRKMPGINREAGMKRRPRLTTESTPPMALAAPWKPPASR</sequence>
<evidence type="ECO:0000256" key="1">
    <source>
        <dbReference type="SAM" id="MobiDB-lite"/>
    </source>
</evidence>
<proteinExistence type="predicted"/>
<protein>
    <submittedName>
        <fullName evidence="2">Uncharacterized protein</fullName>
    </submittedName>
</protein>
<dbReference type="EMBL" id="VSSQ01127183">
    <property type="protein sequence ID" value="MPN56627.1"/>
    <property type="molecule type" value="Genomic_DNA"/>
</dbReference>
<organism evidence="2">
    <name type="scientific">bioreactor metagenome</name>
    <dbReference type="NCBI Taxonomy" id="1076179"/>
    <lineage>
        <taxon>unclassified sequences</taxon>
        <taxon>metagenomes</taxon>
        <taxon>ecological metagenomes</taxon>
    </lineage>
</organism>
<feature type="region of interest" description="Disordered" evidence="1">
    <location>
        <begin position="47"/>
        <end position="80"/>
    </location>
</feature>
<name>A0A645IZN8_9ZZZZ</name>